<organism evidence="9 10">
    <name type="scientific">Candidatus Ornithomonoglobus merdipullorum</name>
    <dbReference type="NCBI Taxonomy" id="2840895"/>
    <lineage>
        <taxon>Bacteria</taxon>
        <taxon>Bacillati</taxon>
        <taxon>Bacillota</taxon>
        <taxon>Clostridia</taxon>
        <taxon>Candidatus Ornithomonoglobus</taxon>
    </lineage>
</organism>
<sequence length="549" mass="58577">MNKSLADTAMGRASADLVLKNGVIADVFTGRFVPCDVAVKDGYICGLGEYDGEKVIDVSGKFILPGLIDSHLHIESSMVTPPQYALAAVPHGVTTVIADPHEITNVCGEAGLEFMKKSAEGLPLDIKYMLPSCVPAAPFEHAGAVLTAEDTKRLADGFFGIGEMMNYPGIVAGDEETFAKLIGDRIDGHAPGLIGHKLDAYISAGIKTDHECGEVSEMLEKIGKGMYIAIREGTLSKDLHRLIYGVNAYTFRRCTLCTDDRFVGEIITEGTIDHMIRTSIRLGADPIMAISMGSICAAQCYGMRDRGAIAPGYIADLIVIDDPHTFTVEKVYKKGILVSENGCPLFEAPPHGCSISEVTDTVHLPHLTPEFFADERADEFPAIELIPNAITTRKVTAKKDDGLSKVCVIERHKGTAGRGIGYVTNYGIKNGAVAASVGHDSHNVAVIGDNDADMAAAVNALGKSGGIAVVSGGKVLARLELEIAGLMTDKNAEYVLNTHEELEKAAKSLGITDSVDPFLSLAFLPLPVIPEIRITDSGLFDVEKFEFIG</sequence>
<evidence type="ECO:0000256" key="2">
    <source>
        <dbReference type="ARBA" id="ARBA00012782"/>
    </source>
</evidence>
<dbReference type="InterPro" id="IPR026912">
    <property type="entry name" value="Adenine_deam_C"/>
</dbReference>
<evidence type="ECO:0000256" key="3">
    <source>
        <dbReference type="ARBA" id="ARBA00022801"/>
    </source>
</evidence>
<comment type="catalytic activity">
    <reaction evidence="5 6">
        <text>adenine + H2O + H(+) = hypoxanthine + NH4(+)</text>
        <dbReference type="Rhea" id="RHEA:23688"/>
        <dbReference type="ChEBI" id="CHEBI:15377"/>
        <dbReference type="ChEBI" id="CHEBI:15378"/>
        <dbReference type="ChEBI" id="CHEBI:16708"/>
        <dbReference type="ChEBI" id="CHEBI:17368"/>
        <dbReference type="ChEBI" id="CHEBI:28938"/>
        <dbReference type="EC" id="3.5.4.2"/>
    </reaction>
</comment>
<dbReference type="GO" id="GO:0006146">
    <property type="term" value="P:adenine catabolic process"/>
    <property type="evidence" value="ECO:0007669"/>
    <property type="project" value="InterPro"/>
</dbReference>
<dbReference type="CDD" id="cd01295">
    <property type="entry name" value="AdeC"/>
    <property type="match status" value="1"/>
</dbReference>
<dbReference type="InterPro" id="IPR032466">
    <property type="entry name" value="Metal_Hydrolase"/>
</dbReference>
<dbReference type="AlphaFoldDB" id="A0A9D1MDS3"/>
<evidence type="ECO:0000313" key="10">
    <source>
        <dbReference type="Proteomes" id="UP000824109"/>
    </source>
</evidence>
<dbReference type="SUPFAM" id="SSF51556">
    <property type="entry name" value="Metallo-dependent hydrolases"/>
    <property type="match status" value="1"/>
</dbReference>
<dbReference type="SUPFAM" id="SSF51338">
    <property type="entry name" value="Composite domain of metallo-dependent hydrolases"/>
    <property type="match status" value="1"/>
</dbReference>
<keyword evidence="4 6" id="KW-0464">Manganese</keyword>
<dbReference type="EC" id="3.5.4.2" evidence="2 6"/>
<name>A0A9D1MDS3_9FIRM</name>
<dbReference type="Pfam" id="PF01979">
    <property type="entry name" value="Amidohydro_1"/>
    <property type="match status" value="1"/>
</dbReference>
<dbReference type="NCBIfam" id="TIGR01178">
    <property type="entry name" value="ade"/>
    <property type="match status" value="1"/>
</dbReference>
<evidence type="ECO:0000256" key="1">
    <source>
        <dbReference type="ARBA" id="ARBA00006773"/>
    </source>
</evidence>
<comment type="caution">
    <text evidence="9">The sequence shown here is derived from an EMBL/GenBank/DDBJ whole genome shotgun (WGS) entry which is preliminary data.</text>
</comment>
<gene>
    <name evidence="6 9" type="primary">ade</name>
    <name evidence="9" type="ORF">IAA61_11535</name>
</gene>
<dbReference type="HAMAP" id="MF_01518">
    <property type="entry name" value="Adenine_deamin"/>
    <property type="match status" value="1"/>
</dbReference>
<comment type="cofactor">
    <cofactor evidence="6">
        <name>Mn(2+)</name>
        <dbReference type="ChEBI" id="CHEBI:29035"/>
    </cofactor>
</comment>
<evidence type="ECO:0000256" key="6">
    <source>
        <dbReference type="HAMAP-Rule" id="MF_01518"/>
    </source>
</evidence>
<evidence type="ECO:0000259" key="7">
    <source>
        <dbReference type="Pfam" id="PF01979"/>
    </source>
</evidence>
<reference evidence="9" key="1">
    <citation type="submission" date="2020-10" db="EMBL/GenBank/DDBJ databases">
        <authorList>
            <person name="Gilroy R."/>
        </authorList>
    </citation>
    <scope>NUCLEOTIDE SEQUENCE</scope>
    <source>
        <strain evidence="9">USAMLcec3-3695</strain>
    </source>
</reference>
<dbReference type="Proteomes" id="UP000824109">
    <property type="component" value="Unassembled WGS sequence"/>
</dbReference>
<proteinExistence type="inferred from homology"/>
<evidence type="ECO:0000259" key="8">
    <source>
        <dbReference type="Pfam" id="PF13382"/>
    </source>
</evidence>
<protein>
    <recommendedName>
        <fullName evidence="2 6">Adenine deaminase</fullName>
        <shortName evidence="6">Adenase</shortName>
        <shortName evidence="6">Adenine aminase</shortName>
        <ecNumber evidence="2 6">3.5.4.2</ecNumber>
    </recommendedName>
</protein>
<dbReference type="Gene3D" id="2.30.40.10">
    <property type="entry name" value="Urease, subunit C, domain 1"/>
    <property type="match status" value="1"/>
</dbReference>
<evidence type="ECO:0000256" key="4">
    <source>
        <dbReference type="ARBA" id="ARBA00023211"/>
    </source>
</evidence>
<dbReference type="EMBL" id="DVNB01000121">
    <property type="protein sequence ID" value="HIU58427.1"/>
    <property type="molecule type" value="Genomic_DNA"/>
</dbReference>
<dbReference type="PANTHER" id="PTHR11113:SF2">
    <property type="entry name" value="ADENINE DEAMINASE"/>
    <property type="match status" value="1"/>
</dbReference>
<reference evidence="9" key="2">
    <citation type="journal article" date="2021" name="PeerJ">
        <title>Extensive microbial diversity within the chicken gut microbiome revealed by metagenomics and culture.</title>
        <authorList>
            <person name="Gilroy R."/>
            <person name="Ravi A."/>
            <person name="Getino M."/>
            <person name="Pursley I."/>
            <person name="Horton D.L."/>
            <person name="Alikhan N.F."/>
            <person name="Baker D."/>
            <person name="Gharbi K."/>
            <person name="Hall N."/>
            <person name="Watson M."/>
            <person name="Adriaenssens E.M."/>
            <person name="Foster-Nyarko E."/>
            <person name="Jarju S."/>
            <person name="Secka A."/>
            <person name="Antonio M."/>
            <person name="Oren A."/>
            <person name="Chaudhuri R.R."/>
            <person name="La Ragione R."/>
            <person name="Hildebrand F."/>
            <person name="Pallen M.J."/>
        </authorList>
    </citation>
    <scope>NUCLEOTIDE SEQUENCE</scope>
    <source>
        <strain evidence="9">USAMLcec3-3695</strain>
    </source>
</reference>
<feature type="domain" description="Amidohydrolase-related" evidence="7">
    <location>
        <begin position="62"/>
        <end position="336"/>
    </location>
</feature>
<dbReference type="PANTHER" id="PTHR11113">
    <property type="entry name" value="N-ACETYLGLUCOSAMINE-6-PHOSPHATE DEACETYLASE"/>
    <property type="match status" value="1"/>
</dbReference>
<comment type="similarity">
    <text evidence="1 6">Belongs to the metallo-dependent hydrolases superfamily. Adenine deaminase family.</text>
</comment>
<evidence type="ECO:0000313" key="9">
    <source>
        <dbReference type="EMBL" id="HIU58427.1"/>
    </source>
</evidence>
<accession>A0A9D1MDS3</accession>
<dbReference type="InterPro" id="IPR006679">
    <property type="entry name" value="Adenine_deam"/>
</dbReference>
<feature type="domain" description="Adenine deaminase C-terminal" evidence="8">
    <location>
        <begin position="392"/>
        <end position="546"/>
    </location>
</feature>
<dbReference type="Gene3D" id="3.20.20.140">
    <property type="entry name" value="Metal-dependent hydrolases"/>
    <property type="match status" value="1"/>
</dbReference>
<dbReference type="InterPro" id="IPR011059">
    <property type="entry name" value="Metal-dep_hydrolase_composite"/>
</dbReference>
<dbReference type="InterPro" id="IPR006680">
    <property type="entry name" value="Amidohydro-rel"/>
</dbReference>
<keyword evidence="3 6" id="KW-0378">Hydrolase</keyword>
<evidence type="ECO:0000256" key="5">
    <source>
        <dbReference type="ARBA" id="ARBA00047720"/>
    </source>
</evidence>
<dbReference type="Pfam" id="PF13382">
    <property type="entry name" value="Adenine_deam_C"/>
    <property type="match status" value="1"/>
</dbReference>
<dbReference type="GO" id="GO:0000034">
    <property type="term" value="F:adenine deaminase activity"/>
    <property type="evidence" value="ECO:0007669"/>
    <property type="project" value="UniProtKB-UniRule"/>
</dbReference>